<dbReference type="PANTHER" id="PTHR45630">
    <property type="entry name" value="CATION-TRANSPORTING ATPASE-RELATED"/>
    <property type="match status" value="1"/>
</dbReference>
<dbReference type="OMA" id="NDICALQ"/>
<keyword evidence="3" id="KW-0547">Nucleotide-binding</keyword>
<accession>S4RLM8</accession>
<dbReference type="InterPro" id="IPR023298">
    <property type="entry name" value="ATPase_P-typ_TM_dom_sf"/>
</dbReference>
<reference evidence="8" key="2">
    <citation type="submission" date="2025-09" db="UniProtKB">
        <authorList>
            <consortium name="Ensembl"/>
        </authorList>
    </citation>
    <scope>IDENTIFICATION</scope>
</reference>
<keyword evidence="4" id="KW-0067">ATP-binding</keyword>
<dbReference type="GO" id="GO:0015203">
    <property type="term" value="F:polyamine transmembrane transporter activity"/>
    <property type="evidence" value="ECO:0007669"/>
    <property type="project" value="TreeGrafter"/>
</dbReference>
<dbReference type="HOGENOM" id="CLU_075653_0_0_1"/>
<keyword evidence="7" id="KW-0472">Membrane</keyword>
<evidence type="ECO:0000256" key="4">
    <source>
        <dbReference type="ARBA" id="ARBA00022840"/>
    </source>
</evidence>
<dbReference type="GO" id="GO:0140358">
    <property type="term" value="F:P-type transmembrane transporter activity"/>
    <property type="evidence" value="ECO:0007669"/>
    <property type="project" value="InterPro"/>
</dbReference>
<evidence type="ECO:0000256" key="7">
    <source>
        <dbReference type="SAM" id="Phobius"/>
    </source>
</evidence>
<keyword evidence="2" id="KW-0479">Metal-binding</keyword>
<keyword evidence="7" id="KW-0812">Transmembrane</keyword>
<dbReference type="GO" id="GO:0006874">
    <property type="term" value="P:intracellular calcium ion homeostasis"/>
    <property type="evidence" value="ECO:0007669"/>
    <property type="project" value="TreeGrafter"/>
</dbReference>
<dbReference type="Ensembl" id="ENSPMAT00000006143.1">
    <property type="protein sequence ID" value="ENSPMAP00000006114.1"/>
    <property type="gene ID" value="ENSPMAG00000005554.1"/>
</dbReference>
<name>S4RLM8_PETMA</name>
<dbReference type="STRING" id="7757.ENSPMAP00000006114"/>
<dbReference type="GO" id="GO:0019829">
    <property type="term" value="F:ATPase-coupled monoatomic cation transmembrane transporter activity"/>
    <property type="evidence" value="ECO:0007669"/>
    <property type="project" value="TreeGrafter"/>
</dbReference>
<keyword evidence="6" id="KW-1278">Translocase</keyword>
<keyword evidence="7" id="KW-1133">Transmembrane helix</keyword>
<dbReference type="InterPro" id="IPR006544">
    <property type="entry name" value="P-type_TPase_V"/>
</dbReference>
<dbReference type="GO" id="GO:0005524">
    <property type="term" value="F:ATP binding"/>
    <property type="evidence" value="ECO:0007669"/>
    <property type="project" value="UniProtKB-KW"/>
</dbReference>
<dbReference type="SUPFAM" id="SSF81665">
    <property type="entry name" value="Calcium ATPase, transmembrane domain M"/>
    <property type="match status" value="1"/>
</dbReference>
<organism evidence="8">
    <name type="scientific">Petromyzon marinus</name>
    <name type="common">Sea lamprey</name>
    <dbReference type="NCBI Taxonomy" id="7757"/>
    <lineage>
        <taxon>Eukaryota</taxon>
        <taxon>Metazoa</taxon>
        <taxon>Chordata</taxon>
        <taxon>Craniata</taxon>
        <taxon>Vertebrata</taxon>
        <taxon>Cyclostomata</taxon>
        <taxon>Hyperoartia</taxon>
        <taxon>Petromyzontiformes</taxon>
        <taxon>Petromyzontidae</taxon>
        <taxon>Petromyzon</taxon>
    </lineage>
</organism>
<feature type="transmembrane region" description="Helical" evidence="7">
    <location>
        <begin position="52"/>
        <end position="76"/>
    </location>
</feature>
<evidence type="ECO:0000313" key="8">
    <source>
        <dbReference type="Ensembl" id="ENSPMAP00000006114.1"/>
    </source>
</evidence>
<evidence type="ECO:0000256" key="1">
    <source>
        <dbReference type="ARBA" id="ARBA00004141"/>
    </source>
</evidence>
<dbReference type="GO" id="GO:0046872">
    <property type="term" value="F:metal ion binding"/>
    <property type="evidence" value="ECO:0007669"/>
    <property type="project" value="UniProtKB-KW"/>
</dbReference>
<dbReference type="AlphaFoldDB" id="S4RLM8"/>
<feature type="transmembrane region" description="Helical" evidence="7">
    <location>
        <begin position="185"/>
        <end position="203"/>
    </location>
</feature>
<reference evidence="8" key="1">
    <citation type="submission" date="2025-08" db="UniProtKB">
        <authorList>
            <consortium name="Ensembl"/>
        </authorList>
    </citation>
    <scope>IDENTIFICATION</scope>
</reference>
<keyword evidence="5" id="KW-0460">Magnesium</keyword>
<feature type="transmembrane region" description="Helical" evidence="7">
    <location>
        <begin position="82"/>
        <end position="101"/>
    </location>
</feature>
<sequence length="215" mass="23821">AQDHGALKRAHAGISLSELEASVASPFTSKTPNISCVPTLIREGRAALITSFCVFKFMALYSIIQYLSVLLLYSILSNLGDFQFLFIDLAIILVLAFTIPLNGAWPQLTAMGPPSSLLSVRLLLSVAAQALTCLGVQVCAFLLTQRQPWYQPWAPNITLCPGEETPLNSTDWVHDENNIRNAENTTLFFVSSFQYIIVCFVFAKGKPYRQPIYKN</sequence>
<dbReference type="GO" id="GO:0031902">
    <property type="term" value="C:late endosome membrane"/>
    <property type="evidence" value="ECO:0007669"/>
    <property type="project" value="TreeGrafter"/>
</dbReference>
<evidence type="ECO:0000256" key="3">
    <source>
        <dbReference type="ARBA" id="ARBA00022741"/>
    </source>
</evidence>
<evidence type="ECO:0000256" key="2">
    <source>
        <dbReference type="ARBA" id="ARBA00022723"/>
    </source>
</evidence>
<proteinExistence type="predicted"/>
<evidence type="ECO:0000256" key="5">
    <source>
        <dbReference type="ARBA" id="ARBA00022842"/>
    </source>
</evidence>
<comment type="subcellular location">
    <subcellularLocation>
        <location evidence="1">Membrane</location>
        <topology evidence="1">Multi-pass membrane protein</topology>
    </subcellularLocation>
</comment>
<dbReference type="PANTHER" id="PTHR45630:SF12">
    <property type="entry name" value="POLYAMINE-TRANSPORTING ATPASE 13A3"/>
    <property type="match status" value="1"/>
</dbReference>
<protein>
    <submittedName>
        <fullName evidence="8">ATPase 13A3</fullName>
    </submittedName>
</protein>
<dbReference type="GeneTree" id="ENSGT00940000155941"/>
<feature type="transmembrane region" description="Helical" evidence="7">
    <location>
        <begin position="122"/>
        <end position="143"/>
    </location>
</feature>
<evidence type="ECO:0000256" key="6">
    <source>
        <dbReference type="ARBA" id="ARBA00022967"/>
    </source>
</evidence>